<proteinExistence type="predicted"/>
<protein>
    <submittedName>
        <fullName evidence="2">Uncharacterized protein</fullName>
    </submittedName>
</protein>
<accession>A0A915I7C0</accession>
<dbReference type="AlphaFoldDB" id="A0A915I7C0"/>
<keyword evidence="1" id="KW-1185">Reference proteome</keyword>
<reference evidence="2" key="1">
    <citation type="submission" date="2022-11" db="UniProtKB">
        <authorList>
            <consortium name="WormBaseParasite"/>
        </authorList>
    </citation>
    <scope>IDENTIFICATION</scope>
</reference>
<name>A0A915I7C0_ROMCU</name>
<evidence type="ECO:0000313" key="2">
    <source>
        <dbReference type="WBParaSite" id="nRc.2.0.1.t10049-RA"/>
    </source>
</evidence>
<organism evidence="1 2">
    <name type="scientific">Romanomermis culicivorax</name>
    <name type="common">Nematode worm</name>
    <dbReference type="NCBI Taxonomy" id="13658"/>
    <lineage>
        <taxon>Eukaryota</taxon>
        <taxon>Metazoa</taxon>
        <taxon>Ecdysozoa</taxon>
        <taxon>Nematoda</taxon>
        <taxon>Enoplea</taxon>
        <taxon>Dorylaimia</taxon>
        <taxon>Mermithida</taxon>
        <taxon>Mermithoidea</taxon>
        <taxon>Mermithidae</taxon>
        <taxon>Romanomermis</taxon>
    </lineage>
</organism>
<sequence length="74" mass="9088">MQHHSTQMSTFGTNEELAYFFRTSNCTGSLEYFQNFYKIMERIWIIIAANKKMLAMLYDERFCLFRYMENQLYQ</sequence>
<dbReference type="Proteomes" id="UP000887565">
    <property type="component" value="Unplaced"/>
</dbReference>
<dbReference type="WBParaSite" id="nRc.2.0.1.t10049-RA">
    <property type="protein sequence ID" value="nRc.2.0.1.t10049-RA"/>
    <property type="gene ID" value="nRc.2.0.1.g10049"/>
</dbReference>
<evidence type="ECO:0000313" key="1">
    <source>
        <dbReference type="Proteomes" id="UP000887565"/>
    </source>
</evidence>